<dbReference type="InterPro" id="IPR024079">
    <property type="entry name" value="MetalloPept_cat_dom_sf"/>
</dbReference>
<keyword evidence="10 14" id="KW-0067">ATP-binding</keyword>
<protein>
    <recommendedName>
        <fullName evidence="2">receptor protein-tyrosine kinase</fullName>
        <ecNumber evidence="2">2.7.10.1</ecNumber>
    </recommendedName>
</protein>
<keyword evidence="12" id="KW-0829">Tyrosine-protein kinase</keyword>
<reference evidence="19" key="1">
    <citation type="submission" date="2022-11" db="UniProtKB">
        <authorList>
            <consortium name="WormBaseParasite"/>
        </authorList>
    </citation>
    <scope>IDENTIFICATION</scope>
</reference>
<feature type="domain" description="Protein kinase" evidence="17">
    <location>
        <begin position="13"/>
        <end position="278"/>
    </location>
</feature>
<dbReference type="GO" id="GO:0031012">
    <property type="term" value="C:extracellular matrix"/>
    <property type="evidence" value="ECO:0007669"/>
    <property type="project" value="InterPro"/>
</dbReference>
<evidence type="ECO:0000313" key="19">
    <source>
        <dbReference type="WBParaSite" id="ACRNAN_scaffold424.g31140.t1"/>
    </source>
</evidence>
<evidence type="ECO:0000256" key="13">
    <source>
        <dbReference type="ARBA" id="ARBA00051243"/>
    </source>
</evidence>
<dbReference type="InterPro" id="IPR020635">
    <property type="entry name" value="Tyr_kinase_cat_dom"/>
</dbReference>
<evidence type="ECO:0000256" key="7">
    <source>
        <dbReference type="ARBA" id="ARBA00022777"/>
    </source>
</evidence>
<keyword evidence="11 16" id="KW-0472">Membrane</keyword>
<dbReference type="AlphaFoldDB" id="A0A914DW47"/>
<dbReference type="SUPFAM" id="SSF55486">
    <property type="entry name" value="Metalloproteases ('zincins'), catalytic domain"/>
    <property type="match status" value="1"/>
</dbReference>
<evidence type="ECO:0000256" key="10">
    <source>
        <dbReference type="ARBA" id="ARBA00022840"/>
    </source>
</evidence>
<dbReference type="GO" id="GO:0005524">
    <property type="term" value="F:ATP binding"/>
    <property type="evidence" value="ECO:0007669"/>
    <property type="project" value="UniProtKB-UniRule"/>
</dbReference>
<dbReference type="InterPro" id="IPR008266">
    <property type="entry name" value="Tyr_kinase_AS"/>
</dbReference>
<dbReference type="EC" id="2.7.10.1" evidence="2"/>
<dbReference type="PRINTS" id="PR00109">
    <property type="entry name" value="TYRKINASE"/>
</dbReference>
<keyword evidence="16" id="KW-0812">Transmembrane</keyword>
<dbReference type="GO" id="GO:0012505">
    <property type="term" value="C:endomembrane system"/>
    <property type="evidence" value="ECO:0007669"/>
    <property type="project" value="UniProtKB-SubCell"/>
</dbReference>
<dbReference type="InterPro" id="IPR001245">
    <property type="entry name" value="Ser-Thr/Tyr_kinase_cat_dom"/>
</dbReference>
<evidence type="ECO:0000256" key="8">
    <source>
        <dbReference type="ARBA" id="ARBA00022801"/>
    </source>
</evidence>
<dbReference type="FunFam" id="1.10.510.10:FF:001512">
    <property type="entry name" value="Receptor tyrosine-protein kinase erbB-2"/>
    <property type="match status" value="1"/>
</dbReference>
<dbReference type="GO" id="GO:0008270">
    <property type="term" value="F:zinc ion binding"/>
    <property type="evidence" value="ECO:0007669"/>
    <property type="project" value="InterPro"/>
</dbReference>
<keyword evidence="16" id="KW-1133">Transmembrane helix</keyword>
<feature type="transmembrane region" description="Helical" evidence="16">
    <location>
        <begin position="430"/>
        <end position="455"/>
    </location>
</feature>
<dbReference type="InterPro" id="IPR050198">
    <property type="entry name" value="Non-receptor_tyrosine_kinases"/>
</dbReference>
<dbReference type="GO" id="GO:0004714">
    <property type="term" value="F:transmembrane receptor protein tyrosine kinase activity"/>
    <property type="evidence" value="ECO:0007669"/>
    <property type="project" value="UniProtKB-EC"/>
</dbReference>
<dbReference type="SUPFAM" id="SSF56112">
    <property type="entry name" value="Protein kinase-like (PK-like)"/>
    <property type="match status" value="1"/>
</dbReference>
<dbReference type="Pfam" id="PF00413">
    <property type="entry name" value="Peptidase_M10"/>
    <property type="match status" value="1"/>
</dbReference>
<evidence type="ECO:0000256" key="16">
    <source>
        <dbReference type="SAM" id="Phobius"/>
    </source>
</evidence>
<keyword evidence="7" id="KW-0418">Kinase</keyword>
<keyword evidence="6 14" id="KW-0547">Nucleotide-binding</keyword>
<evidence type="ECO:0000259" key="17">
    <source>
        <dbReference type="PROSITE" id="PS50011"/>
    </source>
</evidence>
<evidence type="ECO:0000256" key="5">
    <source>
        <dbReference type="ARBA" id="ARBA00022723"/>
    </source>
</evidence>
<comment type="catalytic activity">
    <reaction evidence="13">
        <text>L-tyrosyl-[protein] + ATP = O-phospho-L-tyrosyl-[protein] + ADP + H(+)</text>
        <dbReference type="Rhea" id="RHEA:10596"/>
        <dbReference type="Rhea" id="RHEA-COMP:10136"/>
        <dbReference type="Rhea" id="RHEA-COMP:20101"/>
        <dbReference type="ChEBI" id="CHEBI:15378"/>
        <dbReference type="ChEBI" id="CHEBI:30616"/>
        <dbReference type="ChEBI" id="CHEBI:46858"/>
        <dbReference type="ChEBI" id="CHEBI:61978"/>
        <dbReference type="ChEBI" id="CHEBI:456216"/>
        <dbReference type="EC" id="2.7.10.1"/>
    </reaction>
</comment>
<feature type="binding site" evidence="14">
    <location>
        <position position="45"/>
    </location>
    <ligand>
        <name>ATP</name>
        <dbReference type="ChEBI" id="CHEBI:30616"/>
    </ligand>
</feature>
<feature type="region of interest" description="Disordered" evidence="15">
    <location>
        <begin position="371"/>
        <end position="412"/>
    </location>
</feature>
<dbReference type="Gene3D" id="3.40.390.10">
    <property type="entry name" value="Collagenase (Catalytic Domain)"/>
    <property type="match status" value="1"/>
</dbReference>
<dbReference type="PANTHER" id="PTHR24418">
    <property type="entry name" value="TYROSINE-PROTEIN KINASE"/>
    <property type="match status" value="1"/>
</dbReference>
<evidence type="ECO:0000256" key="9">
    <source>
        <dbReference type="ARBA" id="ARBA00022833"/>
    </source>
</evidence>
<evidence type="ECO:0000256" key="15">
    <source>
        <dbReference type="SAM" id="MobiDB-lite"/>
    </source>
</evidence>
<proteinExistence type="predicted"/>
<dbReference type="PROSITE" id="PS50011">
    <property type="entry name" value="PROTEIN_KINASE_DOM"/>
    <property type="match status" value="1"/>
</dbReference>
<organism evidence="18 19">
    <name type="scientific">Acrobeloides nanus</name>
    <dbReference type="NCBI Taxonomy" id="290746"/>
    <lineage>
        <taxon>Eukaryota</taxon>
        <taxon>Metazoa</taxon>
        <taxon>Ecdysozoa</taxon>
        <taxon>Nematoda</taxon>
        <taxon>Chromadorea</taxon>
        <taxon>Rhabditida</taxon>
        <taxon>Tylenchina</taxon>
        <taxon>Cephalobomorpha</taxon>
        <taxon>Cephaloboidea</taxon>
        <taxon>Cephalobidae</taxon>
        <taxon>Acrobeloides</taxon>
    </lineage>
</organism>
<dbReference type="Proteomes" id="UP000887540">
    <property type="component" value="Unplaced"/>
</dbReference>
<dbReference type="WBParaSite" id="ACRNAN_scaffold424.g31140.t1">
    <property type="protein sequence ID" value="ACRNAN_scaffold424.g31140.t1"/>
    <property type="gene ID" value="ACRNAN_scaffold424.g31140"/>
</dbReference>
<evidence type="ECO:0000256" key="1">
    <source>
        <dbReference type="ARBA" id="ARBA00004308"/>
    </source>
</evidence>
<dbReference type="SMART" id="SM00219">
    <property type="entry name" value="TyrKc"/>
    <property type="match status" value="1"/>
</dbReference>
<keyword evidence="4" id="KW-0808">Transferase</keyword>
<keyword evidence="9" id="KW-0862">Zinc</keyword>
<dbReference type="PROSITE" id="PS00109">
    <property type="entry name" value="PROTEIN_KINASE_TYR"/>
    <property type="match status" value="1"/>
</dbReference>
<keyword evidence="8" id="KW-0378">Hydrolase</keyword>
<evidence type="ECO:0000256" key="3">
    <source>
        <dbReference type="ARBA" id="ARBA00022670"/>
    </source>
</evidence>
<accession>A0A914DW47</accession>
<dbReference type="InterPro" id="IPR000719">
    <property type="entry name" value="Prot_kinase_dom"/>
</dbReference>
<dbReference type="PROSITE" id="PS00107">
    <property type="entry name" value="PROTEIN_KINASE_ATP"/>
    <property type="match status" value="1"/>
</dbReference>
<dbReference type="GO" id="GO:0006508">
    <property type="term" value="P:proteolysis"/>
    <property type="evidence" value="ECO:0007669"/>
    <property type="project" value="UniProtKB-KW"/>
</dbReference>
<dbReference type="GO" id="GO:0061564">
    <property type="term" value="P:axon development"/>
    <property type="evidence" value="ECO:0007669"/>
    <property type="project" value="UniProtKB-ARBA"/>
</dbReference>
<sequence>MDKSTYLINELDLTFGKHLGHGYFGVVYCAHWRQPDGNHIKCAIKVLNQDKSDFTQETMNMENLRHENIVQLYGLSFDHKRRVCIVLEYCEGGSLLERLRDREKPNVLVTKLLDYSEQIVKGMQYLEKNGCIHRDLAARNVLLTQNEEIVKIGDFGLSRFVPQQVNSQQMEYEQNSNTPFPFAWCPPEVLSRKYSNASDVWAFGVTLWELFSYGEDPYTGMNRQEVLEYIEKERLRKPKNCSKEIYKIIRSCWEYNAAKRSNWLILGDALQDCKFPIVTAIKPSTVYRYGSGYEYIFINDVDAMHFYGQCKMTGVFGNIEKSLVKIDPNDSIFSQAYKSVSENDRSFDSNFSPGWSAPRLALPPYKKYEVPSSPVPPSQASPSLKPTSRVTPLSQSNDTWTNLGPEPPKRIEIEPRTTSNKLCGCLLLCYIIAICVICAILVAAIIATIFVLVVVTKKHTQEQDRAHNTQDLLDEHGYQICGVENNGMAMIQTDKLIEVIKGSNITYSVLTYSEEYLDRKTQRLALRHAFDIISEVINVDFIEMANTSDVVIQIQYGVDMNALGYRNHYRDVIAYCEKERNQSAPETNSLVQILFDKNIKWAYLDAEKILMKNNSQFVF</sequence>
<dbReference type="GO" id="GO:0004222">
    <property type="term" value="F:metalloendopeptidase activity"/>
    <property type="evidence" value="ECO:0007669"/>
    <property type="project" value="InterPro"/>
</dbReference>
<keyword evidence="18" id="KW-1185">Reference proteome</keyword>
<evidence type="ECO:0000256" key="12">
    <source>
        <dbReference type="ARBA" id="ARBA00023137"/>
    </source>
</evidence>
<evidence type="ECO:0000256" key="2">
    <source>
        <dbReference type="ARBA" id="ARBA00011902"/>
    </source>
</evidence>
<keyword evidence="3" id="KW-0645">Protease</keyword>
<feature type="compositionally biased region" description="Polar residues" evidence="15">
    <location>
        <begin position="384"/>
        <end position="402"/>
    </location>
</feature>
<dbReference type="Gene3D" id="1.10.510.10">
    <property type="entry name" value="Transferase(Phosphotransferase) domain 1"/>
    <property type="match status" value="1"/>
</dbReference>
<dbReference type="InterPro" id="IPR017441">
    <property type="entry name" value="Protein_kinase_ATP_BS"/>
</dbReference>
<dbReference type="Pfam" id="PF07714">
    <property type="entry name" value="PK_Tyr_Ser-Thr"/>
    <property type="match status" value="1"/>
</dbReference>
<name>A0A914DW47_9BILA</name>
<dbReference type="CDD" id="cd00192">
    <property type="entry name" value="PTKc"/>
    <property type="match status" value="1"/>
</dbReference>
<comment type="subcellular location">
    <subcellularLocation>
        <location evidence="1">Endomembrane system</location>
    </subcellularLocation>
</comment>
<evidence type="ECO:0000256" key="14">
    <source>
        <dbReference type="PROSITE-ProRule" id="PRU10141"/>
    </source>
</evidence>
<dbReference type="InterPro" id="IPR001818">
    <property type="entry name" value="Pept_M10_metallopeptidase"/>
</dbReference>
<evidence type="ECO:0000313" key="18">
    <source>
        <dbReference type="Proteomes" id="UP000887540"/>
    </source>
</evidence>
<evidence type="ECO:0000256" key="4">
    <source>
        <dbReference type="ARBA" id="ARBA00022679"/>
    </source>
</evidence>
<keyword evidence="5" id="KW-0479">Metal-binding</keyword>
<dbReference type="InterPro" id="IPR011009">
    <property type="entry name" value="Kinase-like_dom_sf"/>
</dbReference>
<evidence type="ECO:0000256" key="11">
    <source>
        <dbReference type="ARBA" id="ARBA00023136"/>
    </source>
</evidence>
<dbReference type="GO" id="GO:0048680">
    <property type="term" value="P:positive regulation of axon regeneration"/>
    <property type="evidence" value="ECO:0007669"/>
    <property type="project" value="UniProtKB-ARBA"/>
</dbReference>
<evidence type="ECO:0000256" key="6">
    <source>
        <dbReference type="ARBA" id="ARBA00022741"/>
    </source>
</evidence>